<dbReference type="STRING" id="1289135.A966_06540"/>
<dbReference type="GeneID" id="66487732"/>
<protein>
    <submittedName>
        <fullName evidence="2">Uncharacterized protein</fullName>
    </submittedName>
</protein>
<sequence>MVSIKRQRQIKLFCILSIILIVIISLFIIFGYFPYGLHKKDMSEVRIPKDNIAYVSVKSLDKSLLKFSDSIYAYRISHDESMYDFSILLRKADAFADRLRTNDNFFVKMASKPILKRNAALLFWGYNGNLDNAEIFYLFDIGRLNSFILSSFFNSESLNIDNIDYEVKKINYNGKRIYALDNGSPYLFFHFHKGLLIVTKNYNHIKKLIDFLNSDAESINEIRLLNNVENKYESDISFYVNKQLFDYNNCQGSLLFTPLKYFNKAYIIYGNAKINNDNGLIDIFVDYEYGGSERYSLYGLEGEIDIQNYLPKEKTVMYFALKSYLAGLYPIIYNDLKMDHSNNKLYLELYNLFTKMNDVYSFGSIVNDLYGEMAAAYIESKRSGLIYPLIIFNIENDIDLLPKLEIALLEKYDNLIKKERNYNNHYIYSYDLNNGNMFYYTFIDKIYFVSENEKAIETIIDSVYDGQSLDTYITEQISKNINPDYIFTIQLSKSQDILRYFNIPLRTWSYPNSIIVGSSINSNYTHINIDFEANFNSVSK</sequence>
<comment type="caution">
    <text evidence="2">The sequence shown here is derived from an EMBL/GenBank/DDBJ whole genome shotgun (WGS) entry which is preliminary data.</text>
</comment>
<name>A0A2U4FCC7_9SPIR</name>
<evidence type="ECO:0000313" key="3">
    <source>
        <dbReference type="Proteomes" id="UP000011663"/>
    </source>
</evidence>
<dbReference type="AlphaFoldDB" id="A0A2U4FCC7"/>
<keyword evidence="1" id="KW-0472">Membrane</keyword>
<accession>A0A2U4FCC7</accession>
<keyword evidence="1" id="KW-0812">Transmembrane</keyword>
<dbReference type="Proteomes" id="UP000011663">
    <property type="component" value="Unassembled WGS sequence"/>
</dbReference>
<gene>
    <name evidence="2" type="ORF">A966_06540</name>
</gene>
<feature type="transmembrane region" description="Helical" evidence="1">
    <location>
        <begin position="12"/>
        <end position="33"/>
    </location>
</feature>
<dbReference type="RefSeq" id="WP_008723593.1">
    <property type="nucleotide sequence ID" value="NZ_JH994111.1"/>
</dbReference>
<dbReference type="EMBL" id="ALNZ01000025">
    <property type="protein sequence ID" value="EKV57104.1"/>
    <property type="molecule type" value="Genomic_DNA"/>
</dbReference>
<dbReference type="OrthoDB" id="304892at2"/>
<organism evidence="2 3">
    <name type="scientific">Brachyspira hampsonii 30446</name>
    <dbReference type="NCBI Taxonomy" id="1289135"/>
    <lineage>
        <taxon>Bacteria</taxon>
        <taxon>Pseudomonadati</taxon>
        <taxon>Spirochaetota</taxon>
        <taxon>Spirochaetia</taxon>
        <taxon>Brachyspirales</taxon>
        <taxon>Brachyspiraceae</taxon>
        <taxon>Brachyspira</taxon>
    </lineage>
</organism>
<evidence type="ECO:0000313" key="2">
    <source>
        <dbReference type="EMBL" id="EKV57104.1"/>
    </source>
</evidence>
<evidence type="ECO:0000256" key="1">
    <source>
        <dbReference type="SAM" id="Phobius"/>
    </source>
</evidence>
<reference evidence="2 3" key="1">
    <citation type="submission" date="2012-07" db="EMBL/GenBank/DDBJ databases">
        <title>Genome sequence of Brachyspira sp. 30446, isolated from a pig with mucohaemorrhagic colitis.</title>
        <authorList>
            <person name="Rubin J.E."/>
            <person name="Fernando C."/>
            <person name="Harding J.C.S."/>
            <person name="Hill J.E."/>
        </authorList>
    </citation>
    <scope>NUCLEOTIDE SEQUENCE [LARGE SCALE GENOMIC DNA]</scope>
    <source>
        <strain evidence="2 3">30446</strain>
    </source>
</reference>
<keyword evidence="1" id="KW-1133">Transmembrane helix</keyword>
<proteinExistence type="predicted"/>